<accession>A0A5P8W8Y6</accession>
<protein>
    <submittedName>
        <fullName evidence="1">Uncharacterized protein</fullName>
    </submittedName>
</protein>
<evidence type="ECO:0000313" key="1">
    <source>
        <dbReference type="EMBL" id="QFS49243.1"/>
    </source>
</evidence>
<name>A0A5P8W8Y6_9NOSO</name>
<proteinExistence type="predicted"/>
<gene>
    <name evidence="1" type="ORF">GXM_06737</name>
</gene>
<organism evidence="1 2">
    <name type="scientific">Nostoc sphaeroides CCNUC1</name>
    <dbReference type="NCBI Taxonomy" id="2653204"/>
    <lineage>
        <taxon>Bacteria</taxon>
        <taxon>Bacillati</taxon>
        <taxon>Cyanobacteriota</taxon>
        <taxon>Cyanophyceae</taxon>
        <taxon>Nostocales</taxon>
        <taxon>Nostocaceae</taxon>
        <taxon>Nostoc</taxon>
    </lineage>
</organism>
<sequence length="40" mass="4551">MGFTKVQPNLQIPENVGFRSSTQPTLELFFRLNRTVLASL</sequence>
<keyword evidence="2" id="KW-1185">Reference proteome</keyword>
<dbReference type="Proteomes" id="UP000326678">
    <property type="component" value="Chromosome Gxm1"/>
</dbReference>
<reference evidence="1 2" key="1">
    <citation type="submission" date="2019-10" db="EMBL/GenBank/DDBJ databases">
        <title>Genomic and transcriptomic insights into the perfect genentic adaptation of a filamentous nitrogen-fixing cyanobacterium to rice fields.</title>
        <authorList>
            <person name="Chen Z."/>
        </authorList>
    </citation>
    <scope>NUCLEOTIDE SEQUENCE [LARGE SCALE GENOMIC DNA]</scope>
    <source>
        <strain evidence="1">CCNUC1</strain>
    </source>
</reference>
<dbReference type="KEGG" id="nsh:GXM_06737"/>
<evidence type="ECO:0000313" key="2">
    <source>
        <dbReference type="Proteomes" id="UP000326678"/>
    </source>
</evidence>
<dbReference type="AlphaFoldDB" id="A0A5P8W8Y6"/>
<dbReference type="EMBL" id="CP045226">
    <property type="protein sequence ID" value="QFS49243.1"/>
    <property type="molecule type" value="Genomic_DNA"/>
</dbReference>